<dbReference type="EMBL" id="JAGINP010000004">
    <property type="protein sequence ID" value="MBP2291834.1"/>
    <property type="molecule type" value="Genomic_DNA"/>
</dbReference>
<evidence type="ECO:0000313" key="4">
    <source>
        <dbReference type="Proteomes" id="UP000781958"/>
    </source>
</evidence>
<dbReference type="SMART" id="SM00530">
    <property type="entry name" value="HTH_XRE"/>
    <property type="match status" value="1"/>
</dbReference>
<dbReference type="PANTHER" id="PTHR34475:SF1">
    <property type="entry name" value="CYTOSKELETON PROTEIN RODZ"/>
    <property type="match status" value="1"/>
</dbReference>
<dbReference type="SUPFAM" id="SSF47413">
    <property type="entry name" value="lambda repressor-like DNA-binding domains"/>
    <property type="match status" value="1"/>
</dbReference>
<feature type="compositionally biased region" description="Low complexity" evidence="1">
    <location>
        <begin position="326"/>
        <end position="335"/>
    </location>
</feature>
<dbReference type="PRINTS" id="PR01217">
    <property type="entry name" value="PRICHEXTENSN"/>
</dbReference>
<comment type="caution">
    <text evidence="3">The sequence shown here is derived from an EMBL/GenBank/DDBJ whole genome shotgun (WGS) entry which is preliminary data.</text>
</comment>
<feature type="region of interest" description="Disordered" evidence="1">
    <location>
        <begin position="170"/>
        <end position="273"/>
    </location>
</feature>
<dbReference type="InterPro" id="IPR001387">
    <property type="entry name" value="Cro/C1-type_HTH"/>
</dbReference>
<gene>
    <name evidence="3" type="ORF">J2851_001583</name>
</gene>
<dbReference type="Pfam" id="PF13413">
    <property type="entry name" value="HTH_25"/>
    <property type="match status" value="1"/>
</dbReference>
<feature type="compositionally biased region" description="Low complexity" evidence="1">
    <location>
        <begin position="191"/>
        <end position="219"/>
    </location>
</feature>
<dbReference type="RefSeq" id="WP_246500491.1">
    <property type="nucleotide sequence ID" value="NZ_JAGINP010000004.1"/>
</dbReference>
<name>A0ABS4SGY5_9PROT</name>
<evidence type="ECO:0000259" key="2">
    <source>
        <dbReference type="PROSITE" id="PS50943"/>
    </source>
</evidence>
<organism evidence="3 4">
    <name type="scientific">Azospirillum rugosum</name>
    <dbReference type="NCBI Taxonomy" id="416170"/>
    <lineage>
        <taxon>Bacteria</taxon>
        <taxon>Pseudomonadati</taxon>
        <taxon>Pseudomonadota</taxon>
        <taxon>Alphaproteobacteria</taxon>
        <taxon>Rhodospirillales</taxon>
        <taxon>Azospirillaceae</taxon>
        <taxon>Azospirillum</taxon>
    </lineage>
</organism>
<dbReference type="Proteomes" id="UP000781958">
    <property type="component" value="Unassembled WGS sequence"/>
</dbReference>
<feature type="compositionally biased region" description="Pro residues" evidence="1">
    <location>
        <begin position="251"/>
        <end position="273"/>
    </location>
</feature>
<feature type="compositionally biased region" description="Low complexity" evidence="1">
    <location>
        <begin position="344"/>
        <end position="353"/>
    </location>
</feature>
<dbReference type="CDD" id="cd00093">
    <property type="entry name" value="HTH_XRE"/>
    <property type="match status" value="1"/>
</dbReference>
<dbReference type="InterPro" id="IPR050400">
    <property type="entry name" value="Bact_Cytoskel_RodZ"/>
</dbReference>
<feature type="compositionally biased region" description="Low complexity" evidence="1">
    <location>
        <begin position="225"/>
        <end position="250"/>
    </location>
</feature>
<proteinExistence type="predicted"/>
<evidence type="ECO:0000256" key="1">
    <source>
        <dbReference type="SAM" id="MobiDB-lite"/>
    </source>
</evidence>
<dbReference type="PANTHER" id="PTHR34475">
    <property type="match status" value="1"/>
</dbReference>
<dbReference type="PROSITE" id="PS50943">
    <property type="entry name" value="HTH_CROC1"/>
    <property type="match status" value="1"/>
</dbReference>
<evidence type="ECO:0000313" key="3">
    <source>
        <dbReference type="EMBL" id="MBP2291834.1"/>
    </source>
</evidence>
<reference evidence="3 4" key="1">
    <citation type="submission" date="2021-03" db="EMBL/GenBank/DDBJ databases">
        <title>Genomic Encyclopedia of Type Strains, Phase III (KMG-III): the genomes of soil and plant-associated and newly described type strains.</title>
        <authorList>
            <person name="Whitman W."/>
        </authorList>
    </citation>
    <scope>NUCLEOTIDE SEQUENCE [LARGE SCALE GENOMIC DNA]</scope>
    <source>
        <strain evidence="3 4">IMMIB AFH-6</strain>
    </source>
</reference>
<dbReference type="Gene3D" id="1.10.260.40">
    <property type="entry name" value="lambda repressor-like DNA-binding domains"/>
    <property type="match status" value="1"/>
</dbReference>
<accession>A0ABS4SGY5</accession>
<protein>
    <submittedName>
        <fullName evidence="3">Cytoskeletal protein RodZ</fullName>
    </submittedName>
</protein>
<dbReference type="InterPro" id="IPR010982">
    <property type="entry name" value="Lambda_DNA-bd_dom_sf"/>
</dbReference>
<sequence>MMGKRKVLDTLDPASQFGSLPAGPSVSDTLRETRESLGYDLREVATMLRIRYPYLQAIESGRFDELPGAAYAAGFLRSYAECLGLDPEAIITRYKDEAAGKTRSQQLYFPTPVPEGRIPGGTVLLGTMVLAGIVYGGWYYLSATDRSMVDLVPTLPDRLVSLLDTSPLNNVPGSAQAPAPTDTAPPVPNMTAEAPTTPPSAGGASTPAPVPTGPVAAPVAPTPAAPAVQSAPAPTPAPAKVANAPAAAPQPAAPAPIAPAPTAPPPAPAAALPAPTPGVKPSVVAAIPPAAVPAVPAAPAGMVSVPPPPSEDEEGEGTAQEPTPLSPGAPAIAGLPPAPPPAPARAATDTAGLPSKVYGSQNPTSRIQLRATQDSWIQVRDGNGEIIFTRVLKPGDVYRVPDRAGIRVRTGNAGGLTMVTDGVDGAPLGAVGQVLRDVALDQGGAPPRTGSAR</sequence>
<feature type="region of interest" description="Disordered" evidence="1">
    <location>
        <begin position="302"/>
        <end position="360"/>
    </location>
</feature>
<dbReference type="InterPro" id="IPR025194">
    <property type="entry name" value="RodZ-like_C"/>
</dbReference>
<dbReference type="Pfam" id="PF13464">
    <property type="entry name" value="RodZ_C"/>
    <property type="match status" value="1"/>
</dbReference>
<keyword evidence="4" id="KW-1185">Reference proteome</keyword>
<feature type="domain" description="HTH cro/C1-type" evidence="2">
    <location>
        <begin position="30"/>
        <end position="90"/>
    </location>
</feature>